<protein>
    <submittedName>
        <fullName evidence="2">Uncharacterized protein</fullName>
    </submittedName>
</protein>
<evidence type="ECO:0000313" key="3">
    <source>
        <dbReference type="Proteomes" id="UP000070620"/>
    </source>
</evidence>
<organism evidence="2 3">
    <name type="scientific">Micromonospora rosaria</name>
    <dbReference type="NCBI Taxonomy" id="47874"/>
    <lineage>
        <taxon>Bacteria</taxon>
        <taxon>Bacillati</taxon>
        <taxon>Actinomycetota</taxon>
        <taxon>Actinomycetes</taxon>
        <taxon>Micromonosporales</taxon>
        <taxon>Micromonosporaceae</taxon>
        <taxon>Micromonospora</taxon>
    </lineage>
</organism>
<feature type="region of interest" description="Disordered" evidence="1">
    <location>
        <begin position="327"/>
        <end position="352"/>
    </location>
</feature>
<gene>
    <name evidence="2" type="ORF">AWW66_09975</name>
</gene>
<comment type="caution">
    <text evidence="2">The sequence shown here is derived from an EMBL/GenBank/DDBJ whole genome shotgun (WGS) entry which is preliminary data.</text>
</comment>
<evidence type="ECO:0000313" key="2">
    <source>
        <dbReference type="EMBL" id="KXK62156.1"/>
    </source>
</evidence>
<keyword evidence="3" id="KW-1185">Reference proteome</keyword>
<evidence type="ECO:0000256" key="1">
    <source>
        <dbReference type="SAM" id="MobiDB-lite"/>
    </source>
</evidence>
<dbReference type="EMBL" id="LRQV01000025">
    <property type="protein sequence ID" value="KXK62156.1"/>
    <property type="molecule type" value="Genomic_DNA"/>
</dbReference>
<proteinExistence type="predicted"/>
<name>A0A136PVF7_9ACTN</name>
<dbReference type="RefSeq" id="WP_157527330.1">
    <property type="nucleotide sequence ID" value="NZ_JBIUBN010000030.1"/>
</dbReference>
<accession>A0A136PVF7</accession>
<reference evidence="2 3" key="1">
    <citation type="submission" date="2016-01" db="EMBL/GenBank/DDBJ databases">
        <title>Whole genome sequence and analysis of Micromonospora rosaria DSM 803, which can produce antibacterial substance rosamicin.</title>
        <authorList>
            <person name="Yang H."/>
            <person name="He X."/>
            <person name="Zhu D."/>
        </authorList>
    </citation>
    <scope>NUCLEOTIDE SEQUENCE [LARGE SCALE GENOMIC DNA]</scope>
    <source>
        <strain evidence="2 3">DSM 803</strain>
    </source>
</reference>
<dbReference type="Proteomes" id="UP000070620">
    <property type="component" value="Unassembled WGS sequence"/>
</dbReference>
<dbReference type="OrthoDB" id="9760715at2"/>
<sequence length="1002" mass="109038">MRDRQDGWGQANMSGGTAEFDSQRWMATIPPVLASALTVIAAVGSRRPPGSDEDFLAWVTSGLPPAWTWCDYVVAKGHNSGVMHQIQIVGDTVAFAHHDVRGRDTELAAASAAGRHLACYAMEEALRSNGPLTGAAARGRRIGGDQAKRLKNLRTIWLAYRWMHAGHDLRTLQPHVLAEGPSPRQSAEPGPVCWIAVPRARPSRAKVPTLAKPGPAQLTWAVPDPDAPLPAVVTDAVAVVAPHTRVTCARDVVVLVEQGLPPVQTRCGYPTGGKAHDGSMHQVRVVADTVVTHHDGADRADEEATAAGQGRFLACYALADTLRSAGPLTRSGRRAGRYSEEHPGSHLSSSQARRAEQLRTIWLAYRWLRHGHSLARVEPLLVHGPSPEQAGEWVDAGVPLDRVIAWYGRRDLAACLAWERSPHLSAEGTAALDADIASHDGTRSAAGWSAVAQRALLGDTTGERPRDWVSDEELDAALAMLKADVTGVAGTAGESLRTLLRRDWITVTTPDDCRTYQATLTAHGARRLFRLLWRVDRYRLGELRLPPAARANEAIADAWRAAQLAVLLCTVDVFRLTVDDNSPGNRPSIALTNHFDGTVRLDDVEHIGLQRTNACRKRLDRNTIATITRLTEELAARHGTPMTVDLRRLATTGPRTQDATPEVNWYKTLPAVLADAITAVEPGRCPRSPDEFMSWVAVGLPPLTVGCGQSTDGAHRNWATHEVRIIDNRVVLADHNEHQREHEEFLAALSGEQLACYTVENSLHACGPLPDAPERDYRRRVSLIESYRTVWLAYRWLTSGHTVHQVAPLLEQGPSPDQASVWAQAGVPPERIAAWYGRQDLAGCLRWTSYPQVSADAAAALDRHGVGPDGVAAWQARDVPVEDVAGWLDRLREGTVADHDIAGWAAAGITGDTYLQYGLTTMTLKRFLTWRSTGLPPRHIGAYEDAGVPPKVVKGLGTALGLASDPVKYVIPNLGYGPNAYGYPQKAREVANRLLYYSKEGA</sequence>
<dbReference type="AlphaFoldDB" id="A0A136PVF7"/>